<keyword evidence="1" id="KW-0547">Nucleotide-binding</keyword>
<dbReference type="EMBL" id="GG657758">
    <property type="protein sequence ID" value="EFL39411.1"/>
    <property type="molecule type" value="Genomic_DNA"/>
</dbReference>
<evidence type="ECO:0000259" key="5">
    <source>
        <dbReference type="PROSITE" id="PS50110"/>
    </source>
</evidence>
<dbReference type="AlphaFoldDB" id="D9XRQ6"/>
<keyword evidence="2" id="KW-0067">ATP-binding</keyword>
<reference evidence="6" key="1">
    <citation type="submission" date="2009-02" db="EMBL/GenBank/DDBJ databases">
        <title>Annotation of Streptomyces griseoflavus strain Tu4000.</title>
        <authorList>
            <consortium name="The Broad Institute Genome Sequencing Platform"/>
            <consortium name="Broad Institute Microbial Sequencing Center"/>
            <person name="Fischbach M."/>
            <person name="Godfrey P."/>
            <person name="Ward D."/>
            <person name="Young S."/>
            <person name="Zeng Q."/>
            <person name="Koehrsen M."/>
            <person name="Alvarado L."/>
            <person name="Berlin A.M."/>
            <person name="Bochicchio J."/>
            <person name="Borenstein D."/>
            <person name="Chapman S.B."/>
            <person name="Chen Z."/>
            <person name="Engels R."/>
            <person name="Freedman E."/>
            <person name="Gellesch M."/>
            <person name="Goldberg J."/>
            <person name="Griggs A."/>
            <person name="Gujja S."/>
            <person name="Heilman E.R."/>
            <person name="Heiman D.I."/>
            <person name="Hepburn T.A."/>
            <person name="Howarth C."/>
            <person name="Jen D."/>
            <person name="Larson L."/>
            <person name="Lewis B."/>
            <person name="Mehta T."/>
            <person name="Park D."/>
            <person name="Pearson M."/>
            <person name="Richards J."/>
            <person name="Roberts A."/>
            <person name="Saif S."/>
            <person name="Shea T.D."/>
            <person name="Shenoy N."/>
            <person name="Sisk P."/>
            <person name="Stolte C."/>
            <person name="Sykes S.N."/>
            <person name="Thomson T."/>
            <person name="Walk T."/>
            <person name="White J."/>
            <person name="Yandava C."/>
            <person name="Straight P."/>
            <person name="Clardy J."/>
            <person name="Hung D."/>
            <person name="Kolter R."/>
            <person name="Mekalanos J."/>
            <person name="Walker S."/>
            <person name="Walsh C.T."/>
            <person name="Wieland-Brown L.C."/>
            <person name="Haas B."/>
            <person name="Nusbaum C."/>
            <person name="Birren B."/>
        </authorList>
    </citation>
    <scope>NUCLEOTIDE SEQUENCE [LARGE SCALE GENOMIC DNA]</scope>
    <source>
        <strain evidence="6">Tu4000</strain>
    </source>
</reference>
<evidence type="ECO:0000256" key="4">
    <source>
        <dbReference type="SAM" id="MobiDB-lite"/>
    </source>
</evidence>
<keyword evidence="7" id="KW-1185">Reference proteome</keyword>
<name>D9XRQ6_9ACTN</name>
<dbReference type="STRING" id="467200.SSRG_02215"/>
<evidence type="ECO:0000313" key="7">
    <source>
        <dbReference type="Proteomes" id="UP000002968"/>
    </source>
</evidence>
<gene>
    <name evidence="6" type="ORF">SSRG_02215</name>
</gene>
<dbReference type="eggNOG" id="COG2197">
    <property type="taxonomic scope" value="Bacteria"/>
</dbReference>
<dbReference type="HOGENOM" id="CLU_062820_0_0_11"/>
<evidence type="ECO:0000256" key="2">
    <source>
        <dbReference type="ARBA" id="ARBA00022840"/>
    </source>
</evidence>
<dbReference type="InterPro" id="IPR027417">
    <property type="entry name" value="P-loop_NTPase"/>
</dbReference>
<dbReference type="SUPFAM" id="SSF52540">
    <property type="entry name" value="P-loop containing nucleoside triphosphate hydrolases"/>
    <property type="match status" value="1"/>
</dbReference>
<dbReference type="GO" id="GO:0005829">
    <property type="term" value="C:cytosol"/>
    <property type="evidence" value="ECO:0007669"/>
    <property type="project" value="TreeGrafter"/>
</dbReference>
<dbReference type="eggNOG" id="COG4963">
    <property type="taxonomic scope" value="Bacteria"/>
</dbReference>
<dbReference type="PANTHER" id="PTHR43384:SF6">
    <property type="entry name" value="SEPTUM SITE-DETERMINING PROTEIN MIND HOMOLOG, CHLOROPLASTIC"/>
    <property type="match status" value="1"/>
</dbReference>
<evidence type="ECO:0000313" key="6">
    <source>
        <dbReference type="EMBL" id="EFL39411.1"/>
    </source>
</evidence>
<feature type="compositionally biased region" description="Polar residues" evidence="4">
    <location>
        <begin position="363"/>
        <end position="374"/>
    </location>
</feature>
<dbReference type="Gene3D" id="3.40.50.2300">
    <property type="match status" value="1"/>
</dbReference>
<dbReference type="GO" id="GO:0009898">
    <property type="term" value="C:cytoplasmic side of plasma membrane"/>
    <property type="evidence" value="ECO:0007669"/>
    <property type="project" value="TreeGrafter"/>
</dbReference>
<dbReference type="SUPFAM" id="SSF52172">
    <property type="entry name" value="CheY-like"/>
    <property type="match status" value="1"/>
</dbReference>
<dbReference type="InterPro" id="IPR050625">
    <property type="entry name" value="ParA/MinD_ATPase"/>
</dbReference>
<dbReference type="GO" id="GO:0000160">
    <property type="term" value="P:phosphorelay signal transduction system"/>
    <property type="evidence" value="ECO:0007669"/>
    <property type="project" value="InterPro"/>
</dbReference>
<organism evidence="6 7">
    <name type="scientific">Streptomyces griseoflavus Tu4000</name>
    <dbReference type="NCBI Taxonomy" id="467200"/>
    <lineage>
        <taxon>Bacteria</taxon>
        <taxon>Bacillati</taxon>
        <taxon>Actinomycetota</taxon>
        <taxon>Actinomycetes</taxon>
        <taxon>Kitasatosporales</taxon>
        <taxon>Streptomycetaceae</taxon>
        <taxon>Streptomyces</taxon>
    </lineage>
</organism>
<dbReference type="GO" id="GO:0016887">
    <property type="term" value="F:ATP hydrolysis activity"/>
    <property type="evidence" value="ECO:0007669"/>
    <property type="project" value="TreeGrafter"/>
</dbReference>
<dbReference type="GO" id="GO:0051782">
    <property type="term" value="P:negative regulation of cell division"/>
    <property type="evidence" value="ECO:0007669"/>
    <property type="project" value="TreeGrafter"/>
</dbReference>
<accession>D9XRQ6</accession>
<dbReference type="Pfam" id="PF13614">
    <property type="entry name" value="AAA_31"/>
    <property type="match status" value="1"/>
</dbReference>
<comment type="caution">
    <text evidence="3">Lacks conserved residue(s) required for the propagation of feature annotation.</text>
</comment>
<feature type="domain" description="Response regulatory" evidence="5">
    <location>
        <begin position="4"/>
        <end position="127"/>
    </location>
</feature>
<dbReference type="GO" id="GO:0005524">
    <property type="term" value="F:ATP binding"/>
    <property type="evidence" value="ECO:0007669"/>
    <property type="project" value="UniProtKB-KW"/>
</dbReference>
<proteinExistence type="predicted"/>
<feature type="region of interest" description="Disordered" evidence="4">
    <location>
        <begin position="306"/>
        <end position="374"/>
    </location>
</feature>
<dbReference type="InterPro" id="IPR025669">
    <property type="entry name" value="AAA_dom"/>
</dbReference>
<dbReference type="InterPro" id="IPR001789">
    <property type="entry name" value="Sig_transdc_resp-reg_receiver"/>
</dbReference>
<evidence type="ECO:0000256" key="3">
    <source>
        <dbReference type="PROSITE-ProRule" id="PRU00169"/>
    </source>
</evidence>
<dbReference type="InterPro" id="IPR011006">
    <property type="entry name" value="CheY-like_superfamily"/>
</dbReference>
<feature type="compositionally biased region" description="Low complexity" evidence="4">
    <location>
        <begin position="329"/>
        <end position="343"/>
    </location>
</feature>
<protein>
    <submittedName>
        <fullName evidence="6">Septum site-determining protein</fullName>
    </submittedName>
</protein>
<evidence type="ECO:0000256" key="1">
    <source>
        <dbReference type="ARBA" id="ARBA00022741"/>
    </source>
</evidence>
<dbReference type="PROSITE" id="PS50110">
    <property type="entry name" value="RESPONSE_REGULATORY"/>
    <property type="match status" value="1"/>
</dbReference>
<sequence length="374" mass="38567">MPTRILPAVGDADAVRSVTTLLSQLPDAEPVAPVADSTQLVDTLARLAAESVDELPEVVVVHERIGPVPALELIREVALRFPSVGVILVTSDASPGLFQAAMDYGARGLVALPLSYEELASRVQAVAQWSVGVRRHLGSGGDVFTGAGGTVVTVSGAKGGVGATLTAIQLALAAQASGRATALVDMDLQTGDIASYLDVQFRRSVVDLAAITDISPRVLADAVFRHDTGLALLLAPGEGERGEDVTDRAARQIVSALRSRYEVVVIDCGAQLGGAGAAAVEMADTALLVTTPDVVAVRGAKRSVFDVGPAADPQGRGDHRSSSTGTPGPRRSSLRSSGISPAPSSRPPRSPPTSRNCRPSWTPDASTNSRTRAP</sequence>
<dbReference type="PANTHER" id="PTHR43384">
    <property type="entry name" value="SEPTUM SITE-DETERMINING PROTEIN MIND HOMOLOG, CHLOROPLASTIC-RELATED"/>
    <property type="match status" value="1"/>
</dbReference>
<dbReference type="Proteomes" id="UP000002968">
    <property type="component" value="Unassembled WGS sequence"/>
</dbReference>
<dbReference type="Gene3D" id="3.40.50.300">
    <property type="entry name" value="P-loop containing nucleotide triphosphate hydrolases"/>
    <property type="match status" value="1"/>
</dbReference>